<dbReference type="InterPro" id="IPR051267">
    <property type="entry name" value="STEAP_metalloreductase"/>
</dbReference>
<proteinExistence type="predicted"/>
<dbReference type="EMBL" id="CP043504">
    <property type="protein sequence ID" value="QEO10513.1"/>
    <property type="molecule type" value="Genomic_DNA"/>
</dbReference>
<dbReference type="InterPro" id="IPR028939">
    <property type="entry name" value="P5C_Rdtase_cat_N"/>
</dbReference>
<evidence type="ECO:0000313" key="3">
    <source>
        <dbReference type="EMBL" id="QEO10513.1"/>
    </source>
</evidence>
<dbReference type="SUPFAM" id="SSF51735">
    <property type="entry name" value="NAD(P)-binding Rossmann-fold domains"/>
    <property type="match status" value="1"/>
</dbReference>
<dbReference type="KEGG" id="lyk:FLP23_11180"/>
<feature type="domain" description="Pyrroline-5-carboxylate reductase catalytic N-terminal" evidence="2">
    <location>
        <begin position="3"/>
        <end position="92"/>
    </location>
</feature>
<dbReference type="PANTHER" id="PTHR14239">
    <property type="entry name" value="DUDULIN-RELATED"/>
    <property type="match status" value="1"/>
</dbReference>
<evidence type="ECO:0000259" key="2">
    <source>
        <dbReference type="Pfam" id="PF03807"/>
    </source>
</evidence>
<dbReference type="InterPro" id="IPR036291">
    <property type="entry name" value="NAD(P)-bd_dom_sf"/>
</dbReference>
<evidence type="ECO:0000256" key="1">
    <source>
        <dbReference type="ARBA" id="ARBA00023002"/>
    </source>
</evidence>
<accession>A0A5C1Y8U3</accession>
<dbReference type="AlphaFoldDB" id="A0A5C1Y8U3"/>
<evidence type="ECO:0000313" key="4">
    <source>
        <dbReference type="Proteomes" id="UP000322159"/>
    </source>
</evidence>
<reference evidence="3 4" key="1">
    <citation type="submission" date="2019-09" db="EMBL/GenBank/DDBJ databases">
        <title>Genome sequencing of strain KACC 19322.</title>
        <authorList>
            <person name="Heo J."/>
            <person name="Kim S.-J."/>
            <person name="Kim J.-S."/>
            <person name="Hong S.-B."/>
            <person name="Kwon S.-W."/>
        </authorList>
    </citation>
    <scope>NUCLEOTIDE SEQUENCE [LARGE SCALE GENOMIC DNA]</scope>
    <source>
        <strain evidence="3 4">KACC 19322</strain>
    </source>
</reference>
<keyword evidence="4" id="KW-1185">Reference proteome</keyword>
<gene>
    <name evidence="3" type="ORF">FLP23_11180</name>
</gene>
<dbReference type="OrthoDB" id="1523398at2"/>
<protein>
    <submittedName>
        <fullName evidence="3">NADP oxidoreductase</fullName>
    </submittedName>
</protein>
<dbReference type="Gene3D" id="3.40.50.720">
    <property type="entry name" value="NAD(P)-binding Rossmann-like Domain"/>
    <property type="match status" value="1"/>
</dbReference>
<dbReference type="GO" id="GO:0016491">
    <property type="term" value="F:oxidoreductase activity"/>
    <property type="evidence" value="ECO:0007669"/>
    <property type="project" value="UniProtKB-KW"/>
</dbReference>
<name>A0A5C1Y8U3_9MICO</name>
<sequence>MTTIGIIGAGNIGSQLARAFTGIGYEVVIANSRGPETLAELVAELGPSARAATPVEAAQLADVAVVTVPLRAYPDVPVEPLDGKIVLDTNNYYWERDGHIPRLDAGEATVSGLLQEHLPGSKVVKAFNHIMAAEITTTGLPAGTPGRRALAVSSDFPEAAAFVTELYDRLGFDAVDVSPLSESWRVERDRPAYVVRQDREQLIANLAAGFRVRPGDQV</sequence>
<dbReference type="Proteomes" id="UP000322159">
    <property type="component" value="Chromosome"/>
</dbReference>
<keyword evidence="1" id="KW-0560">Oxidoreductase</keyword>
<dbReference type="Pfam" id="PF03807">
    <property type="entry name" value="F420_oxidored"/>
    <property type="match status" value="1"/>
</dbReference>
<organism evidence="3 4">
    <name type="scientific">Protaetiibacter larvae</name>
    <dbReference type="NCBI Taxonomy" id="2592654"/>
    <lineage>
        <taxon>Bacteria</taxon>
        <taxon>Bacillati</taxon>
        <taxon>Actinomycetota</taxon>
        <taxon>Actinomycetes</taxon>
        <taxon>Micrococcales</taxon>
        <taxon>Microbacteriaceae</taxon>
        <taxon>Protaetiibacter</taxon>
    </lineage>
</organism>